<dbReference type="InterPro" id="IPR005576">
    <property type="entry name" value="Rpb7-like_N"/>
</dbReference>
<comment type="caution">
    <text evidence="7">The sequence shown here is derived from an EMBL/GenBank/DDBJ whole genome shotgun (WGS) entry which is preliminary data.</text>
</comment>
<organism evidence="7 9">
    <name type="scientific">Candidatus Iainarchaeum sp</name>
    <dbReference type="NCBI Taxonomy" id="3101447"/>
    <lineage>
        <taxon>Archaea</taxon>
        <taxon>Candidatus Iainarchaeota</taxon>
        <taxon>Candidatus Iainarchaeia</taxon>
        <taxon>Candidatus Iainarchaeales</taxon>
        <taxon>Candidatus Iainarchaeaceae</taxon>
        <taxon>Candidatus Iainarchaeum</taxon>
    </lineage>
</organism>
<dbReference type="Pfam" id="PF00575">
    <property type="entry name" value="S1"/>
    <property type="match status" value="1"/>
</dbReference>
<gene>
    <name evidence="4" type="primary">rpo7</name>
    <name evidence="4" type="synonym">rpoE</name>
    <name evidence="7" type="ORF">HA237_03315</name>
    <name evidence="8" type="ORF">J4224_04130</name>
</gene>
<sequence>MFRLYSIKDTVRVPPSKLGENLKATILKSIQEEYEGLLDEDLGIVVAVTEIESVGEGKIVPGDGAVYYDADIKMLIYKPEMHEVVEGVVSEITEFGAFVKIGAIEGLVHVSQIMDDYINYDAKAPCFVGKESLKKLQVNDTVLARIVTISLKGNISSSKIGLTMRQEGLGKKDWKKIDEKAKKKKGEEIKKKPAEKKEGKK</sequence>
<comment type="catalytic activity">
    <reaction evidence="4">
        <text>RNA(n) + a ribonucleoside 5'-triphosphate = RNA(n+1) + diphosphate</text>
        <dbReference type="Rhea" id="RHEA:21248"/>
        <dbReference type="Rhea" id="RHEA-COMP:14527"/>
        <dbReference type="Rhea" id="RHEA-COMP:17342"/>
        <dbReference type="ChEBI" id="CHEBI:33019"/>
        <dbReference type="ChEBI" id="CHEBI:61557"/>
        <dbReference type="ChEBI" id="CHEBI:140395"/>
        <dbReference type="EC" id="2.7.7.6"/>
    </reaction>
</comment>
<evidence type="ECO:0000259" key="6">
    <source>
        <dbReference type="PROSITE" id="PS50126"/>
    </source>
</evidence>
<dbReference type="EMBL" id="JAGVWF010000058">
    <property type="protein sequence ID" value="MBS3059583.1"/>
    <property type="molecule type" value="Genomic_DNA"/>
</dbReference>
<keyword evidence="4" id="KW-0963">Cytoplasm</keyword>
<reference evidence="7" key="1">
    <citation type="journal article" date="2020" name="bioRxiv">
        <title>A rank-normalized archaeal taxonomy based on genome phylogeny resolves widespread incomplete and uneven classifications.</title>
        <authorList>
            <person name="Rinke C."/>
            <person name="Chuvochina M."/>
            <person name="Mussig A.J."/>
            <person name="Chaumeil P.-A."/>
            <person name="Waite D.W."/>
            <person name="Whitman W.B."/>
            <person name="Parks D.H."/>
            <person name="Hugenholtz P."/>
        </authorList>
    </citation>
    <scope>NUCLEOTIDE SEQUENCE</scope>
    <source>
        <strain evidence="7">UBA10011</strain>
    </source>
</reference>
<dbReference type="SMART" id="SM00316">
    <property type="entry name" value="S1"/>
    <property type="match status" value="1"/>
</dbReference>
<protein>
    <recommendedName>
        <fullName evidence="4">DNA-directed RNA polymerase subunit Rpo7</fullName>
        <ecNumber evidence="4">2.7.7.6</ecNumber>
    </recommendedName>
    <alternativeName>
        <fullName evidence="4">DNA-directed RNA polymerase subunit E</fullName>
    </alternativeName>
</protein>
<dbReference type="EMBL" id="DUFG01000017">
    <property type="protein sequence ID" value="HIH08373.1"/>
    <property type="molecule type" value="Genomic_DNA"/>
</dbReference>
<keyword evidence="4 7" id="KW-0808">Transferase</keyword>
<comment type="subcellular location">
    <subcellularLocation>
        <location evidence="4">Cytoplasm</location>
    </subcellularLocation>
</comment>
<dbReference type="CDD" id="cd04331">
    <property type="entry name" value="RNAP_E_N"/>
    <property type="match status" value="1"/>
</dbReference>
<keyword evidence="4 7" id="KW-0548">Nucleotidyltransferase</keyword>
<accession>A0A7J4IS75</accession>
<dbReference type="InterPro" id="IPR003029">
    <property type="entry name" value="S1_domain"/>
</dbReference>
<evidence type="ECO:0000256" key="1">
    <source>
        <dbReference type="ARBA" id="ARBA00009307"/>
    </source>
</evidence>
<comment type="similarity">
    <text evidence="1 4">Belongs to the eukaryotic RPB7/RPC8 RNA polymerase subunit family.</text>
</comment>
<dbReference type="EC" id="2.7.7.6" evidence="4"/>
<dbReference type="PANTHER" id="PTHR12709:SF4">
    <property type="entry name" value="DNA-DIRECTED RNA POLYMERASE II SUBUNIT RPB7"/>
    <property type="match status" value="1"/>
</dbReference>
<reference evidence="8" key="2">
    <citation type="submission" date="2021-03" db="EMBL/GenBank/DDBJ databases">
        <authorList>
            <person name="Jaffe A."/>
        </authorList>
    </citation>
    <scope>NUCLEOTIDE SEQUENCE</scope>
    <source>
        <strain evidence="8">RIFCSPHIGHO2_01_FULL_GW2011_AR10_43_9</strain>
    </source>
</reference>
<name>A0A7J4IS75_9ARCH</name>
<dbReference type="InterPro" id="IPR045113">
    <property type="entry name" value="Rpb7-like"/>
</dbReference>
<dbReference type="SUPFAM" id="SSF50249">
    <property type="entry name" value="Nucleic acid-binding proteins"/>
    <property type="match status" value="1"/>
</dbReference>
<comment type="domain">
    <text evidence="4">Forms 2 domains with an elongated structure; Rpo4 packs into the hinge region between the 2 domains.</text>
</comment>
<dbReference type="GO" id="GO:0003677">
    <property type="term" value="F:DNA binding"/>
    <property type="evidence" value="ECO:0007669"/>
    <property type="project" value="InterPro"/>
</dbReference>
<dbReference type="InterPro" id="IPR046399">
    <property type="entry name" value="RNApol_Rpo7"/>
</dbReference>
<dbReference type="CDD" id="cd04460">
    <property type="entry name" value="S1_RpoE"/>
    <property type="match status" value="1"/>
</dbReference>
<evidence type="ECO:0000313" key="8">
    <source>
        <dbReference type="EMBL" id="MBS3059583.1"/>
    </source>
</evidence>
<evidence type="ECO:0000256" key="3">
    <source>
        <dbReference type="ARBA" id="ARBA00023163"/>
    </source>
</evidence>
<evidence type="ECO:0000313" key="9">
    <source>
        <dbReference type="Proteomes" id="UP000577419"/>
    </source>
</evidence>
<evidence type="ECO:0000256" key="2">
    <source>
        <dbReference type="ARBA" id="ARBA00022478"/>
    </source>
</evidence>
<dbReference type="InterPro" id="IPR012340">
    <property type="entry name" value="NA-bd_OB-fold"/>
</dbReference>
<comment type="function">
    <text evidence="4">DNA-dependent RNA polymerase (RNAP) catalyzes the transcription of DNA into RNA using the four ribonucleoside triphosphates as substrates.</text>
</comment>
<dbReference type="NCBIfam" id="NF006333">
    <property type="entry name" value="PRK08563.1"/>
    <property type="match status" value="1"/>
</dbReference>
<dbReference type="Pfam" id="PF03876">
    <property type="entry name" value="SHS2_Rpb7-N"/>
    <property type="match status" value="1"/>
</dbReference>
<keyword evidence="3 4" id="KW-0804">Transcription</keyword>
<feature type="domain" description="S1 motif" evidence="6">
    <location>
        <begin position="82"/>
        <end position="165"/>
    </location>
</feature>
<dbReference type="GO" id="GO:0006352">
    <property type="term" value="P:DNA-templated transcription initiation"/>
    <property type="evidence" value="ECO:0007669"/>
    <property type="project" value="InterPro"/>
</dbReference>
<dbReference type="PROSITE" id="PS50126">
    <property type="entry name" value="S1"/>
    <property type="match status" value="1"/>
</dbReference>
<dbReference type="PANTHER" id="PTHR12709">
    <property type="entry name" value="DNA-DIRECTED RNA POLYMERASE II, III"/>
    <property type="match status" value="1"/>
</dbReference>
<reference evidence="8" key="3">
    <citation type="submission" date="2021-05" db="EMBL/GenBank/DDBJ databases">
        <title>Protein family content uncovers lineage relationships and bacterial pathway maintenance mechanisms in DPANN archaea.</title>
        <authorList>
            <person name="Castelle C.J."/>
            <person name="Meheust R."/>
            <person name="Jaffe A.L."/>
            <person name="Seitz K."/>
            <person name="Gong X."/>
            <person name="Baker B.J."/>
            <person name="Banfield J.F."/>
        </authorList>
    </citation>
    <scope>NUCLEOTIDE SEQUENCE</scope>
    <source>
        <strain evidence="8">RIFCSPHIGHO2_01_FULL_GW2011_AR10_43_9</strain>
    </source>
</reference>
<dbReference type="NCBIfam" id="TIGR00448">
    <property type="entry name" value="rpoE"/>
    <property type="match status" value="1"/>
</dbReference>
<feature type="region of interest" description="Disordered" evidence="5">
    <location>
        <begin position="180"/>
        <end position="201"/>
    </location>
</feature>
<dbReference type="Gene3D" id="2.40.50.140">
    <property type="entry name" value="Nucleic acid-binding proteins"/>
    <property type="match status" value="1"/>
</dbReference>
<dbReference type="GO" id="GO:0003899">
    <property type="term" value="F:DNA-directed RNA polymerase activity"/>
    <property type="evidence" value="ECO:0007669"/>
    <property type="project" value="UniProtKB-UniRule"/>
</dbReference>
<evidence type="ECO:0000313" key="7">
    <source>
        <dbReference type="EMBL" id="HIH08373.1"/>
    </source>
</evidence>
<dbReference type="InterPro" id="IPR036898">
    <property type="entry name" value="RNA_pol_Rpb7-like_N_sf"/>
</dbReference>
<dbReference type="HAMAP" id="MF_00865">
    <property type="entry name" value="RNApol_arch_Rpo7"/>
    <property type="match status" value="1"/>
</dbReference>
<proteinExistence type="inferred from homology"/>
<dbReference type="InterPro" id="IPR004519">
    <property type="entry name" value="RNAP_E/RPC8"/>
</dbReference>
<dbReference type="GO" id="GO:0000428">
    <property type="term" value="C:DNA-directed RNA polymerase complex"/>
    <property type="evidence" value="ECO:0007669"/>
    <property type="project" value="UniProtKB-KW"/>
</dbReference>
<dbReference type="AlphaFoldDB" id="A0A7J4IS75"/>
<dbReference type="Gene3D" id="3.30.1490.120">
    <property type="entry name" value="RNA polymerase Rpb7-like, N-terminal domain"/>
    <property type="match status" value="1"/>
</dbReference>
<dbReference type="GO" id="GO:0005737">
    <property type="term" value="C:cytoplasm"/>
    <property type="evidence" value="ECO:0007669"/>
    <property type="project" value="UniProtKB-SubCell"/>
</dbReference>
<dbReference type="Proteomes" id="UP000577419">
    <property type="component" value="Unassembled WGS sequence"/>
</dbReference>
<dbReference type="Proteomes" id="UP000683213">
    <property type="component" value="Unassembled WGS sequence"/>
</dbReference>
<comment type="subunit">
    <text evidence="4">Part of the RNA polymerase complex. Forms a stalk with Rpo4 that extends from the main structure.</text>
</comment>
<evidence type="ECO:0000256" key="4">
    <source>
        <dbReference type="HAMAP-Rule" id="MF_00865"/>
    </source>
</evidence>
<keyword evidence="2 4" id="KW-0240">DNA-directed RNA polymerase</keyword>
<evidence type="ECO:0000256" key="5">
    <source>
        <dbReference type="SAM" id="MobiDB-lite"/>
    </source>
</evidence>
<dbReference type="SUPFAM" id="SSF88798">
    <property type="entry name" value="N-terminal, heterodimerisation domain of RBP7 (RpoE)"/>
    <property type="match status" value="1"/>
</dbReference>